<comment type="caution">
    <text evidence="1">The sequence shown here is derived from an EMBL/GenBank/DDBJ whole genome shotgun (WGS) entry which is preliminary data.</text>
</comment>
<dbReference type="RefSeq" id="WP_032422848.1">
    <property type="nucleotide sequence ID" value="NZ_JZYX01000092.1"/>
</dbReference>
<dbReference type="PATRIC" id="fig|1619248.3.peg.5257"/>
<reference evidence="1 2" key="1">
    <citation type="submission" date="2015-03" db="EMBL/GenBank/DDBJ databases">
        <authorList>
            <person name="McCorrison J."/>
            <person name="Sanka R."/>
            <person name="Adams M."/>
            <person name="Brinkac L."/>
            <person name="Nierman W."/>
            <person name="Sutton G."/>
            <person name="Nelson K."/>
            <person name="Kiedrowski L."/>
            <person name="Guerrero D."/>
            <person name="Bonomo R."/>
        </authorList>
    </citation>
    <scope>NUCLEOTIDE SEQUENCE [LARGE SCALE GENOMIC DNA]</scope>
    <source>
        <strain evidence="1 2">35699</strain>
    </source>
</reference>
<dbReference type="AlphaFoldDB" id="A0A0F0ZW76"/>
<evidence type="ECO:0000313" key="1">
    <source>
        <dbReference type="EMBL" id="KJN14156.1"/>
    </source>
</evidence>
<protein>
    <submittedName>
        <fullName evidence="1">Uncharacterized protein</fullName>
    </submittedName>
</protein>
<evidence type="ECO:0000313" key="2">
    <source>
        <dbReference type="Proteomes" id="UP000033352"/>
    </source>
</evidence>
<sequence length="60" mass="6801">MSVNKIELENLKRDLKAIIDAGISPSHALEALRLIEQRRITSSLEYLGSIMEHAPWNIKS</sequence>
<organism evidence="1 2">
    <name type="scientific">Enterobacter sichuanensis</name>
    <dbReference type="NCBI Taxonomy" id="2071710"/>
    <lineage>
        <taxon>Bacteria</taxon>
        <taxon>Pseudomonadati</taxon>
        <taxon>Pseudomonadota</taxon>
        <taxon>Gammaproteobacteria</taxon>
        <taxon>Enterobacterales</taxon>
        <taxon>Enterobacteriaceae</taxon>
        <taxon>Enterobacter</taxon>
        <taxon>Enterobacter cloacae complex</taxon>
    </lineage>
</organism>
<name>A0A0F0ZW76_9ENTR</name>
<proteinExistence type="predicted"/>
<dbReference type="Proteomes" id="UP000033352">
    <property type="component" value="Unassembled WGS sequence"/>
</dbReference>
<dbReference type="EMBL" id="JZYX01000092">
    <property type="protein sequence ID" value="KJN14156.1"/>
    <property type="molecule type" value="Genomic_DNA"/>
</dbReference>
<accession>A0A0F0ZW76</accession>
<gene>
    <name evidence="1" type="ORF">SS37_24705</name>
</gene>